<evidence type="ECO:0000313" key="2">
    <source>
        <dbReference type="EMBL" id="KAJ1204699.1"/>
    </source>
</evidence>
<gene>
    <name evidence="2" type="ORF">NDU88_000138</name>
</gene>
<protein>
    <submittedName>
        <fullName evidence="2">Uncharacterized protein</fullName>
    </submittedName>
</protein>
<organism evidence="2 3">
    <name type="scientific">Pleurodeles waltl</name>
    <name type="common">Iberian ribbed newt</name>
    <dbReference type="NCBI Taxonomy" id="8319"/>
    <lineage>
        <taxon>Eukaryota</taxon>
        <taxon>Metazoa</taxon>
        <taxon>Chordata</taxon>
        <taxon>Craniata</taxon>
        <taxon>Vertebrata</taxon>
        <taxon>Euteleostomi</taxon>
        <taxon>Amphibia</taxon>
        <taxon>Batrachia</taxon>
        <taxon>Caudata</taxon>
        <taxon>Salamandroidea</taxon>
        <taxon>Salamandridae</taxon>
        <taxon>Pleurodelinae</taxon>
        <taxon>Pleurodeles</taxon>
    </lineage>
</organism>
<keyword evidence="3" id="KW-1185">Reference proteome</keyword>
<feature type="region of interest" description="Disordered" evidence="1">
    <location>
        <begin position="1"/>
        <end position="43"/>
    </location>
</feature>
<comment type="caution">
    <text evidence="2">The sequence shown here is derived from an EMBL/GenBank/DDBJ whole genome shotgun (WGS) entry which is preliminary data.</text>
</comment>
<dbReference type="Gene3D" id="3.30.250.20">
    <property type="entry name" value="L1 transposable element, C-terminal domain"/>
    <property type="match status" value="1"/>
</dbReference>
<evidence type="ECO:0000313" key="3">
    <source>
        <dbReference type="Proteomes" id="UP001066276"/>
    </source>
</evidence>
<dbReference type="InterPro" id="IPR042566">
    <property type="entry name" value="L1_C"/>
</dbReference>
<dbReference type="AlphaFoldDB" id="A0AAV7VXJ0"/>
<evidence type="ECO:0000256" key="1">
    <source>
        <dbReference type="SAM" id="MobiDB-lite"/>
    </source>
</evidence>
<sequence length="236" mass="26750">MPPTSRLPSEGKIRNRRPRDQHRRKKNNAPLSHAKEERRGELNPEEECLWVQAPGTDEVNAQGLAQYSATTCEAVPLIVPARPRRQLQGRSVIELHLCQGALCGPPTFHNQERTSGLGKVMQAARHQKPIIFRGDTISFYQDISAHTLGCQREFQAVTHHLRDQKISYGCGYPLRLHFTHQDKRVATHTMDEANKALGMSLALDNEEAPDTRMLSLVDRGEDGDFKEIKKKAYKQK</sequence>
<dbReference type="EMBL" id="JANPWB010000002">
    <property type="protein sequence ID" value="KAJ1204699.1"/>
    <property type="molecule type" value="Genomic_DNA"/>
</dbReference>
<accession>A0AAV7VXJ0</accession>
<name>A0AAV7VXJ0_PLEWA</name>
<feature type="compositionally biased region" description="Basic residues" evidence="1">
    <location>
        <begin position="14"/>
        <end position="27"/>
    </location>
</feature>
<reference evidence="2" key="1">
    <citation type="journal article" date="2022" name="bioRxiv">
        <title>Sequencing and chromosome-scale assembly of the giantPleurodeles waltlgenome.</title>
        <authorList>
            <person name="Brown T."/>
            <person name="Elewa A."/>
            <person name="Iarovenko S."/>
            <person name="Subramanian E."/>
            <person name="Araus A.J."/>
            <person name="Petzold A."/>
            <person name="Susuki M."/>
            <person name="Suzuki K.-i.T."/>
            <person name="Hayashi T."/>
            <person name="Toyoda A."/>
            <person name="Oliveira C."/>
            <person name="Osipova E."/>
            <person name="Leigh N.D."/>
            <person name="Simon A."/>
            <person name="Yun M.H."/>
        </authorList>
    </citation>
    <scope>NUCLEOTIDE SEQUENCE</scope>
    <source>
        <strain evidence="2">20211129_DDA</strain>
        <tissue evidence="2">Liver</tissue>
    </source>
</reference>
<proteinExistence type="predicted"/>
<feature type="compositionally biased region" description="Basic and acidic residues" evidence="1">
    <location>
        <begin position="33"/>
        <end position="42"/>
    </location>
</feature>
<dbReference type="Proteomes" id="UP001066276">
    <property type="component" value="Chromosome 1_2"/>
</dbReference>